<dbReference type="Proteomes" id="UP000601099">
    <property type="component" value="Unassembled WGS sequence"/>
</dbReference>
<feature type="transmembrane region" description="Helical" evidence="1">
    <location>
        <begin position="179"/>
        <end position="200"/>
    </location>
</feature>
<feature type="transmembrane region" description="Helical" evidence="1">
    <location>
        <begin position="67"/>
        <end position="91"/>
    </location>
</feature>
<gene>
    <name evidence="2" type="ORF">I5L79_12645</name>
</gene>
<proteinExistence type="predicted"/>
<feature type="transmembrane region" description="Helical" evidence="1">
    <location>
        <begin position="106"/>
        <end position="123"/>
    </location>
</feature>
<sequence>MKDEEPPVGEAQADDRQTVAPAKSASLYSLSFIAHFLSVAFHPLLVPTYLVLWLVHRMPAEQLPRPWFTVALTAGLTFGVPALGTALLYAFGRVSSLQLGERRQRYSPLLLAALSFGAAAYLVPQLTGTPPQLALLLAGMALAVTLTFLITFWWKISAHGVGMGGALAMLLVLWGQHPALPATCLSLSAGLVLAAAVAWARLILRAHTKAQVAAGLLLGLAAGLGLILLGG</sequence>
<keyword evidence="1" id="KW-0812">Transmembrane</keyword>
<keyword evidence="1" id="KW-0472">Membrane</keyword>
<evidence type="ECO:0008006" key="4">
    <source>
        <dbReference type="Google" id="ProtNLM"/>
    </source>
</evidence>
<dbReference type="EMBL" id="JADWYK010000007">
    <property type="protein sequence ID" value="MBG8554401.1"/>
    <property type="molecule type" value="Genomic_DNA"/>
</dbReference>
<accession>A0ABS0L2R0</accession>
<evidence type="ECO:0000313" key="3">
    <source>
        <dbReference type="Proteomes" id="UP000601099"/>
    </source>
</evidence>
<reference evidence="2 3" key="1">
    <citation type="submission" date="2020-11" db="EMBL/GenBank/DDBJ databases">
        <title>Hymenobacter sp.</title>
        <authorList>
            <person name="Kim M.K."/>
        </authorList>
    </citation>
    <scope>NUCLEOTIDE SEQUENCE [LARGE SCALE GENOMIC DNA]</scope>
    <source>
        <strain evidence="2 3">BT594</strain>
    </source>
</reference>
<feature type="transmembrane region" description="Helical" evidence="1">
    <location>
        <begin position="32"/>
        <end position="55"/>
    </location>
</feature>
<comment type="caution">
    <text evidence="2">The sequence shown here is derived from an EMBL/GenBank/DDBJ whole genome shotgun (WGS) entry which is preliminary data.</text>
</comment>
<protein>
    <recommendedName>
        <fullName evidence="4">Phosphatase PAP2 family protein</fullName>
    </recommendedName>
</protein>
<name>A0ABS0L2R0_9BACT</name>
<keyword evidence="1" id="KW-1133">Transmembrane helix</keyword>
<feature type="transmembrane region" description="Helical" evidence="1">
    <location>
        <begin position="212"/>
        <end position="230"/>
    </location>
</feature>
<organism evidence="2 3">
    <name type="scientific">Hymenobacter guriensis</name>
    <dbReference type="NCBI Taxonomy" id="2793065"/>
    <lineage>
        <taxon>Bacteria</taxon>
        <taxon>Pseudomonadati</taxon>
        <taxon>Bacteroidota</taxon>
        <taxon>Cytophagia</taxon>
        <taxon>Cytophagales</taxon>
        <taxon>Hymenobacteraceae</taxon>
        <taxon>Hymenobacter</taxon>
    </lineage>
</organism>
<evidence type="ECO:0000256" key="1">
    <source>
        <dbReference type="SAM" id="Phobius"/>
    </source>
</evidence>
<feature type="transmembrane region" description="Helical" evidence="1">
    <location>
        <begin position="135"/>
        <end position="154"/>
    </location>
</feature>
<dbReference type="RefSeq" id="WP_196955424.1">
    <property type="nucleotide sequence ID" value="NZ_JADWYK010000007.1"/>
</dbReference>
<keyword evidence="3" id="KW-1185">Reference proteome</keyword>
<evidence type="ECO:0000313" key="2">
    <source>
        <dbReference type="EMBL" id="MBG8554401.1"/>
    </source>
</evidence>